<dbReference type="InterPro" id="IPR002931">
    <property type="entry name" value="Transglutaminase-like"/>
</dbReference>
<dbReference type="Proteomes" id="UP000233767">
    <property type="component" value="Unassembled WGS sequence"/>
</dbReference>
<organism evidence="4 6">
    <name type="scientific">Flavobacterium lindanitolerans</name>
    <dbReference type="NCBI Taxonomy" id="428988"/>
    <lineage>
        <taxon>Bacteria</taxon>
        <taxon>Pseudomonadati</taxon>
        <taxon>Bacteroidota</taxon>
        <taxon>Flavobacteriia</taxon>
        <taxon>Flavobacteriales</taxon>
        <taxon>Flavobacteriaceae</taxon>
        <taxon>Flavobacterium</taxon>
    </lineage>
</organism>
<dbReference type="EMBL" id="RCCB01000010">
    <property type="protein sequence ID" value="RLJ36055.1"/>
    <property type="molecule type" value="Genomic_DNA"/>
</dbReference>
<dbReference type="Pfam" id="PF01841">
    <property type="entry name" value="Transglut_core"/>
    <property type="match status" value="1"/>
</dbReference>
<evidence type="ECO:0000313" key="3">
    <source>
        <dbReference type="EMBL" id="PKW28440.1"/>
    </source>
</evidence>
<keyword evidence="1" id="KW-0732">Signal</keyword>
<dbReference type="Gene3D" id="2.60.40.3140">
    <property type="match status" value="1"/>
</dbReference>
<dbReference type="AlphaFoldDB" id="A0A497V693"/>
<dbReference type="Proteomes" id="UP000275027">
    <property type="component" value="Unassembled WGS sequence"/>
</dbReference>
<name>A0A497V693_9FLAO</name>
<proteinExistence type="predicted"/>
<comment type="caution">
    <text evidence="4">The sequence shown here is derived from an EMBL/GenBank/DDBJ whole genome shotgun (WGS) entry which is preliminary data.</text>
</comment>
<keyword evidence="5" id="KW-1185">Reference proteome</keyword>
<dbReference type="RefSeq" id="WP_101470674.1">
    <property type="nucleotide sequence ID" value="NZ_PJND01000007.1"/>
</dbReference>
<sequence length="649" mass="75189">MKKNIFTICFVLFALNLFAQKKYELGKVTVEELKEKVHPKDTSAVAAILFKKGNTYLDYDMDGNWVAVTEVATKIKIYKKEGYEFANEQIPYYTGGKQIKLFFDDAVTYNLVGDKVEKTKLKSDGEFTEKVNEIYSLKKITMPNVKEGSVIEYKYTMRTPYLTSLNDWYFQYPIPADYVEYRIAIPQYFNYSVFMKGYLKVNKKPSVVASAAAQKFNELVTVYNIENVKALKEESYVNNIDNYRSMLQFELASTDFPNQGLKNYAADWASVTKNIYEHKDFGDELNYKSYFEKDIEPIIKGVTSREEKIKLIFDYVKTRMNWNEKNSYYCNVGVKKAYAEKVGNVAEINLMLVAMLRYAELKANPVLISTRSNGIAVYPAPSAYNYVIAGVELDNNQQILLDATSKNALPNILPFRALNWLGRMIRNDKTSIEVDLAPKSNSKEVVNVIAAIDEEGKVEGKIRAQYFDYNAYGFREIHLKTSKDKYLEEMEKRYGGVEVGEYTTTNDNDLSKPIIETFSFVNNNLADRIGNKIYFSPMLHYARHENPFKDEVREFPVDFMFPYQDKYSYTITIPKGYEVESMPEPIAIYMESNIGSFKYNIIKTANQVQVTTILDMNYSNIPPDYYHTLRDFYKKMLEKQNEKVVLKKV</sequence>
<dbReference type="EMBL" id="PJND01000007">
    <property type="protein sequence ID" value="PKW28440.1"/>
    <property type="molecule type" value="Genomic_DNA"/>
</dbReference>
<evidence type="ECO:0000313" key="5">
    <source>
        <dbReference type="Proteomes" id="UP000233767"/>
    </source>
</evidence>
<feature type="domain" description="Transglutaminase-like" evidence="2">
    <location>
        <begin position="297"/>
        <end position="393"/>
    </location>
</feature>
<evidence type="ECO:0000256" key="1">
    <source>
        <dbReference type="SAM" id="SignalP"/>
    </source>
</evidence>
<evidence type="ECO:0000313" key="4">
    <source>
        <dbReference type="EMBL" id="RLJ36055.1"/>
    </source>
</evidence>
<feature type="signal peptide" evidence="1">
    <location>
        <begin position="1"/>
        <end position="19"/>
    </location>
</feature>
<evidence type="ECO:0000313" key="6">
    <source>
        <dbReference type="Proteomes" id="UP000275027"/>
    </source>
</evidence>
<reference evidence="4 6" key="2">
    <citation type="submission" date="2018-10" db="EMBL/GenBank/DDBJ databases">
        <title>Genomic Encyclopedia of Archaeal and Bacterial Type Strains, Phase II (KMG-II): from individual species to whole genera.</title>
        <authorList>
            <person name="Goeker M."/>
        </authorList>
    </citation>
    <scope>NUCLEOTIDE SEQUENCE [LARGE SCALE GENOMIC DNA]</scope>
    <source>
        <strain evidence="4 6">DSM 21886</strain>
    </source>
</reference>
<dbReference type="Gene3D" id="2.60.120.1130">
    <property type="match status" value="1"/>
</dbReference>
<protein>
    <submittedName>
        <fullName evidence="4">Uncharacterized protein DUF3857</fullName>
    </submittedName>
</protein>
<accession>A0A497V693</accession>
<gene>
    <name evidence="3" type="ORF">B0G92_0059</name>
    <name evidence="4" type="ORF">CLV50_1445</name>
</gene>
<dbReference type="Gene3D" id="3.10.620.30">
    <property type="match status" value="1"/>
</dbReference>
<evidence type="ECO:0000259" key="2">
    <source>
        <dbReference type="Pfam" id="PF01841"/>
    </source>
</evidence>
<reference evidence="3 5" key="1">
    <citation type="submission" date="2017-12" db="EMBL/GenBank/DDBJ databases">
        <title>Genomic Encyclopedia of Type Strains, Phase III (KMG-III): the genomes of soil and plant-associated and newly described type strains.</title>
        <authorList>
            <person name="Whitman W."/>
        </authorList>
    </citation>
    <scope>NUCLEOTIDE SEQUENCE [LARGE SCALE GENOMIC DNA]</scope>
    <source>
        <strain evidence="3 5">IP-10</strain>
    </source>
</reference>
<feature type="chain" id="PRO_5019796392" evidence="1">
    <location>
        <begin position="20"/>
        <end position="649"/>
    </location>
</feature>